<name>A0A418VLQ0_RHOPL</name>
<sequence>MTKLDRKAAINAYKERKPKAAIFALRCAAADAVWIGPTLNPDTVHNKIWFTLRQGSHPNRELQLAWTAHGADAFALETLEVFEPDEDRYLRDNQLKDRAAHWREQLGARPL</sequence>
<reference evidence="1 2" key="1">
    <citation type="submission" date="2018-09" db="EMBL/GenBank/DDBJ databases">
        <title>Draft genome sequence of Rhodopseudomonas palustris 2.1.18.</title>
        <authorList>
            <person name="Robertson S.L."/>
            <person name="Meyer T.E."/>
            <person name="Kyndt J.A."/>
        </authorList>
    </citation>
    <scope>NUCLEOTIDE SEQUENCE [LARGE SCALE GENOMIC DNA]</scope>
    <source>
        <strain evidence="1 2">2.1.18</strain>
    </source>
</reference>
<evidence type="ECO:0000313" key="1">
    <source>
        <dbReference type="EMBL" id="RJF77088.1"/>
    </source>
</evidence>
<accession>A0A418VLQ0</accession>
<dbReference type="InterPro" id="IPR035901">
    <property type="entry name" value="GIY-YIG_endonuc_sf"/>
</dbReference>
<protein>
    <submittedName>
        <fullName evidence="1">GIY-YIG nuclease family protein</fullName>
    </submittedName>
</protein>
<dbReference type="RefSeq" id="WP_119855339.1">
    <property type="nucleotide sequence ID" value="NZ_QYYD01000003.1"/>
</dbReference>
<dbReference type="AlphaFoldDB" id="A0A418VLQ0"/>
<proteinExistence type="predicted"/>
<dbReference type="Proteomes" id="UP000285523">
    <property type="component" value="Unassembled WGS sequence"/>
</dbReference>
<dbReference type="OrthoDB" id="7270972at2"/>
<dbReference type="EMBL" id="QYYD01000003">
    <property type="protein sequence ID" value="RJF77088.1"/>
    <property type="molecule type" value="Genomic_DNA"/>
</dbReference>
<evidence type="ECO:0000313" key="2">
    <source>
        <dbReference type="Proteomes" id="UP000285523"/>
    </source>
</evidence>
<comment type="caution">
    <text evidence="1">The sequence shown here is derived from an EMBL/GenBank/DDBJ whole genome shotgun (WGS) entry which is preliminary data.</text>
</comment>
<dbReference type="Gene3D" id="3.40.1440.10">
    <property type="entry name" value="GIY-YIG endonuclease"/>
    <property type="match status" value="1"/>
</dbReference>
<organism evidence="1 2">
    <name type="scientific">Rhodopseudomonas palustris</name>
    <dbReference type="NCBI Taxonomy" id="1076"/>
    <lineage>
        <taxon>Bacteria</taxon>
        <taxon>Pseudomonadati</taxon>
        <taxon>Pseudomonadota</taxon>
        <taxon>Alphaproteobacteria</taxon>
        <taxon>Hyphomicrobiales</taxon>
        <taxon>Nitrobacteraceae</taxon>
        <taxon>Rhodopseudomonas</taxon>
    </lineage>
</organism>
<dbReference type="CDD" id="cd10451">
    <property type="entry name" value="GIY-YIG_LuxR_like"/>
    <property type="match status" value="1"/>
</dbReference>
<gene>
    <name evidence="1" type="ORF">D4Q52_04480</name>
</gene>